<comment type="similarity">
    <text evidence="2">Belongs to the EccB family.</text>
</comment>
<keyword evidence="6" id="KW-0378">Hydrolase</keyword>
<keyword evidence="5" id="KW-0547">Nucleotide-binding</keyword>
<keyword evidence="3" id="KW-1003">Cell membrane</keyword>
<dbReference type="GO" id="GO:0005524">
    <property type="term" value="F:ATP binding"/>
    <property type="evidence" value="ECO:0007669"/>
    <property type="project" value="UniProtKB-KW"/>
</dbReference>
<dbReference type="Proteomes" id="UP000622552">
    <property type="component" value="Unassembled WGS sequence"/>
</dbReference>
<evidence type="ECO:0000256" key="10">
    <source>
        <dbReference type="SAM" id="MobiDB-lite"/>
    </source>
</evidence>
<feature type="region of interest" description="Disordered" evidence="10">
    <location>
        <begin position="357"/>
        <end position="380"/>
    </location>
</feature>
<gene>
    <name evidence="12" type="ORF">IW245_002074</name>
</gene>
<evidence type="ECO:0000256" key="11">
    <source>
        <dbReference type="SAM" id="Phobius"/>
    </source>
</evidence>
<dbReference type="InterPro" id="IPR044857">
    <property type="entry name" value="T7SS_EccB_R1"/>
</dbReference>
<accession>A0A8J7GD42</accession>
<keyword evidence="8 11" id="KW-1133">Transmembrane helix</keyword>
<comment type="subcellular location">
    <subcellularLocation>
        <location evidence="1">Cell membrane</location>
        <topology evidence="1">Single-pass membrane protein</topology>
    </subcellularLocation>
</comment>
<evidence type="ECO:0000313" key="12">
    <source>
        <dbReference type="EMBL" id="MBG6135880.1"/>
    </source>
</evidence>
<dbReference type="GO" id="GO:0005886">
    <property type="term" value="C:plasma membrane"/>
    <property type="evidence" value="ECO:0007669"/>
    <property type="project" value="UniProtKB-SubCell"/>
</dbReference>
<evidence type="ECO:0000256" key="9">
    <source>
        <dbReference type="ARBA" id="ARBA00023136"/>
    </source>
</evidence>
<dbReference type="PANTHER" id="PTHR40765">
    <property type="entry name" value="ESX-2 SECRETION SYSTEM ATPASE ECCB2"/>
    <property type="match status" value="1"/>
</dbReference>
<name>A0A8J7GD42_9ACTN</name>
<dbReference type="PANTHER" id="PTHR40765:SF2">
    <property type="entry name" value="ESX-2 SECRETION SYSTEM ATPASE ECCB2"/>
    <property type="match status" value="1"/>
</dbReference>
<reference evidence="12" key="1">
    <citation type="submission" date="2020-11" db="EMBL/GenBank/DDBJ databases">
        <title>Sequencing the genomes of 1000 actinobacteria strains.</title>
        <authorList>
            <person name="Klenk H.-P."/>
        </authorList>
    </citation>
    <scope>NUCLEOTIDE SEQUENCE</scope>
    <source>
        <strain evidence="12">DSM 45356</strain>
    </source>
</reference>
<sequence>MASKRDQLQAYQFLVQRTVSALVTRDTDPERPPFRRAETSAFAGIAVALVALAFFGVYGLIVAGGDTSWRRQPAVIVEKETGTRYVYLNEKLYPVTNYASALLLLGDHRPTERVSRDSLVGVPRGPRVGIPDAPDALPDRKRLLTGAWSLCTVPASDQSGARVEESVLLVGEPPRGGADLGEQGLLVELVPTGDRYLVWRGHRHRINDYPAVGTGLALGAESWARAGRAWLDVLPEGAAIGALTPAGAGGPSEAVPGRPELRIGALLVVRTSTAGQQYYLAEKDALRPITDLQYDIQRAAAGDAVSLAPSAVAAARQLDPVPATVDAAPAARPPMARLRDREATVCATVRRADEPPRLVLDPGLPASVPTARRSDTGTPLADRVYVPPGWAAVVEAMPAPGAPAGTLTVVTDQGRRYPLATPEVLRMLGYAGVRPVRLPAGLVARLPEGPGLDPQVAGRPV</sequence>
<dbReference type="InterPro" id="IPR042485">
    <property type="entry name" value="T7SS_EccB_R3"/>
</dbReference>
<dbReference type="AlphaFoldDB" id="A0A8J7GD42"/>
<keyword evidence="9 11" id="KW-0472">Membrane</keyword>
<evidence type="ECO:0000256" key="1">
    <source>
        <dbReference type="ARBA" id="ARBA00004162"/>
    </source>
</evidence>
<evidence type="ECO:0000256" key="2">
    <source>
        <dbReference type="ARBA" id="ARBA00008149"/>
    </source>
</evidence>
<evidence type="ECO:0000256" key="8">
    <source>
        <dbReference type="ARBA" id="ARBA00022989"/>
    </source>
</evidence>
<comment type="caution">
    <text evidence="12">The sequence shown here is derived from an EMBL/GenBank/DDBJ whole genome shotgun (WGS) entry which is preliminary data.</text>
</comment>
<proteinExistence type="inferred from homology"/>
<keyword evidence="4 11" id="KW-0812">Transmembrane</keyword>
<dbReference type="InterPro" id="IPR007795">
    <property type="entry name" value="T7SS_EccB"/>
</dbReference>
<protein>
    <submittedName>
        <fullName evidence="12">Type VII secretion protein EccB</fullName>
    </submittedName>
</protein>
<dbReference type="RefSeq" id="WP_197002936.1">
    <property type="nucleotide sequence ID" value="NZ_BONS01000002.1"/>
</dbReference>
<dbReference type="Gene3D" id="3.30.2390.20">
    <property type="entry name" value="Type VII secretion system EccB, repeat 1 domain"/>
    <property type="match status" value="1"/>
</dbReference>
<evidence type="ECO:0000256" key="5">
    <source>
        <dbReference type="ARBA" id="ARBA00022741"/>
    </source>
</evidence>
<keyword evidence="7" id="KW-0067">ATP-binding</keyword>
<evidence type="ECO:0000256" key="6">
    <source>
        <dbReference type="ARBA" id="ARBA00022801"/>
    </source>
</evidence>
<dbReference type="EMBL" id="JADOUF010000001">
    <property type="protein sequence ID" value="MBG6135880.1"/>
    <property type="molecule type" value="Genomic_DNA"/>
</dbReference>
<evidence type="ECO:0000256" key="7">
    <source>
        <dbReference type="ARBA" id="ARBA00022840"/>
    </source>
</evidence>
<evidence type="ECO:0000313" key="13">
    <source>
        <dbReference type="Proteomes" id="UP000622552"/>
    </source>
</evidence>
<feature type="transmembrane region" description="Helical" evidence="11">
    <location>
        <begin position="41"/>
        <end position="61"/>
    </location>
</feature>
<keyword evidence="13" id="KW-1185">Reference proteome</keyword>
<dbReference type="Gene3D" id="2.40.50.910">
    <property type="entry name" value="Type VII secretion system EccB, repeat 3 domain"/>
    <property type="match status" value="1"/>
</dbReference>
<dbReference type="GO" id="GO:0016787">
    <property type="term" value="F:hydrolase activity"/>
    <property type="evidence" value="ECO:0007669"/>
    <property type="project" value="UniProtKB-KW"/>
</dbReference>
<dbReference type="GO" id="GO:0005576">
    <property type="term" value="C:extracellular region"/>
    <property type="evidence" value="ECO:0007669"/>
    <property type="project" value="TreeGrafter"/>
</dbReference>
<organism evidence="12 13">
    <name type="scientific">Longispora fulva</name>
    <dbReference type="NCBI Taxonomy" id="619741"/>
    <lineage>
        <taxon>Bacteria</taxon>
        <taxon>Bacillati</taxon>
        <taxon>Actinomycetota</taxon>
        <taxon>Actinomycetes</taxon>
        <taxon>Micromonosporales</taxon>
        <taxon>Micromonosporaceae</taxon>
        <taxon>Longispora</taxon>
    </lineage>
</organism>
<evidence type="ECO:0000256" key="4">
    <source>
        <dbReference type="ARBA" id="ARBA00022692"/>
    </source>
</evidence>
<dbReference type="NCBIfam" id="TIGR03919">
    <property type="entry name" value="T7SS_EccB"/>
    <property type="match status" value="1"/>
</dbReference>
<dbReference type="Pfam" id="PF05108">
    <property type="entry name" value="T7SS_ESX1_EccB"/>
    <property type="match status" value="1"/>
</dbReference>
<evidence type="ECO:0000256" key="3">
    <source>
        <dbReference type="ARBA" id="ARBA00022475"/>
    </source>
</evidence>